<feature type="compositionally biased region" description="Low complexity" evidence="4">
    <location>
        <begin position="147"/>
        <end position="168"/>
    </location>
</feature>
<dbReference type="InterPro" id="IPR050204">
    <property type="entry name" value="AraC_XylS_family_regulators"/>
</dbReference>
<keyword evidence="7" id="KW-1185">Reference proteome</keyword>
<dbReference type="InterPro" id="IPR009057">
    <property type="entry name" value="Homeodomain-like_sf"/>
</dbReference>
<feature type="region of interest" description="Disordered" evidence="4">
    <location>
        <begin position="101"/>
        <end position="191"/>
    </location>
</feature>
<evidence type="ECO:0000259" key="5">
    <source>
        <dbReference type="PROSITE" id="PS01124"/>
    </source>
</evidence>
<gene>
    <name evidence="6" type="ORF">SLA_5336</name>
</gene>
<organism evidence="6 7">
    <name type="scientific">Streptomyces laurentii</name>
    <dbReference type="NCBI Taxonomy" id="39478"/>
    <lineage>
        <taxon>Bacteria</taxon>
        <taxon>Bacillati</taxon>
        <taxon>Actinomycetota</taxon>
        <taxon>Actinomycetes</taxon>
        <taxon>Kitasatosporales</taxon>
        <taxon>Streptomycetaceae</taxon>
        <taxon>Streptomyces</taxon>
    </lineage>
</organism>
<protein>
    <submittedName>
        <fullName evidence="6">Helix-turn-helix, araC type</fullName>
    </submittedName>
</protein>
<dbReference type="InterPro" id="IPR032783">
    <property type="entry name" value="AraC_lig"/>
</dbReference>
<dbReference type="SMART" id="SM00342">
    <property type="entry name" value="HTH_ARAC"/>
    <property type="match status" value="1"/>
</dbReference>
<keyword evidence="3" id="KW-0804">Transcription</keyword>
<keyword evidence="2" id="KW-0238">DNA-binding</keyword>
<evidence type="ECO:0000256" key="2">
    <source>
        <dbReference type="ARBA" id="ARBA00023125"/>
    </source>
</evidence>
<feature type="region of interest" description="Disordered" evidence="4">
    <location>
        <begin position="1"/>
        <end position="25"/>
    </location>
</feature>
<dbReference type="GO" id="GO:0043565">
    <property type="term" value="F:sequence-specific DNA binding"/>
    <property type="evidence" value="ECO:0007669"/>
    <property type="project" value="InterPro"/>
</dbReference>
<feature type="domain" description="HTH araC/xylS-type" evidence="5">
    <location>
        <begin position="296"/>
        <end position="394"/>
    </location>
</feature>
<evidence type="ECO:0000256" key="4">
    <source>
        <dbReference type="SAM" id="MobiDB-lite"/>
    </source>
</evidence>
<evidence type="ECO:0000313" key="6">
    <source>
        <dbReference type="EMBL" id="BAU86217.1"/>
    </source>
</evidence>
<accession>A0A160P3M9</accession>
<dbReference type="SUPFAM" id="SSF51182">
    <property type="entry name" value="RmlC-like cupins"/>
    <property type="match status" value="1"/>
</dbReference>
<dbReference type="GO" id="GO:0003700">
    <property type="term" value="F:DNA-binding transcription factor activity"/>
    <property type="evidence" value="ECO:0007669"/>
    <property type="project" value="InterPro"/>
</dbReference>
<name>A0A160P3M9_STRLU</name>
<dbReference type="Pfam" id="PF12833">
    <property type="entry name" value="HTH_18"/>
    <property type="match status" value="1"/>
</dbReference>
<proteinExistence type="predicted"/>
<dbReference type="EMBL" id="AP017424">
    <property type="protein sequence ID" value="BAU86217.1"/>
    <property type="molecule type" value="Genomic_DNA"/>
</dbReference>
<evidence type="ECO:0000256" key="1">
    <source>
        <dbReference type="ARBA" id="ARBA00023015"/>
    </source>
</evidence>
<dbReference type="PANTHER" id="PTHR46796">
    <property type="entry name" value="HTH-TYPE TRANSCRIPTIONAL ACTIVATOR RHAS-RELATED"/>
    <property type="match status" value="1"/>
</dbReference>
<evidence type="ECO:0000313" key="7">
    <source>
        <dbReference type="Proteomes" id="UP000217676"/>
    </source>
</evidence>
<dbReference type="AlphaFoldDB" id="A0A160P3M9"/>
<feature type="compositionally biased region" description="Basic and acidic residues" evidence="4">
    <location>
        <begin position="101"/>
        <end position="123"/>
    </location>
</feature>
<reference evidence="6 7" key="1">
    <citation type="journal article" date="2016" name="Genome Announc.">
        <title>Complete Genome Sequence of Thiostrepton-Producing Streptomyces laurentii ATCC 31255.</title>
        <authorList>
            <person name="Doi K."/>
            <person name="Fujino Y."/>
            <person name="Nagayoshi Y."/>
            <person name="Ohshima T."/>
            <person name="Ogata S."/>
        </authorList>
    </citation>
    <scope>NUCLEOTIDE SEQUENCE [LARGE SCALE GENOMIC DNA]</scope>
    <source>
        <strain evidence="6 7">ATCC 31255</strain>
    </source>
</reference>
<dbReference type="Pfam" id="PF12852">
    <property type="entry name" value="Cupin_6"/>
    <property type="match status" value="2"/>
</dbReference>
<dbReference type="Gene3D" id="1.10.10.60">
    <property type="entry name" value="Homeodomain-like"/>
    <property type="match status" value="2"/>
</dbReference>
<dbReference type="Proteomes" id="UP000217676">
    <property type="component" value="Chromosome"/>
</dbReference>
<dbReference type="InterPro" id="IPR018060">
    <property type="entry name" value="HTH_AraC"/>
</dbReference>
<dbReference type="PANTHER" id="PTHR46796:SF7">
    <property type="entry name" value="ARAC FAMILY TRANSCRIPTIONAL REGULATOR"/>
    <property type="match status" value="1"/>
</dbReference>
<sequence length="400" mass="43237">MESMSHRSDQRPAPRGPDDRNETDHDDLLSELLTPLRLTGVLDSRWRAAAPWAIEGDATRDCAVLHYVVEGDCWITGTGRPPLRLGAGDLVVLPTGAAHRLADHPGSRAEPVKALRPGQRSEQRSGYVPGQRTTRRTGPDGTGQGQGAVPAQAQAQAQSRSQPQAQGPRPRRETVQRAARRAVRGPGEIRIGGTGAETRLLSAGLPYDAGATTDLYRSLPGVLVLDRSQVAREPLLRDTLLLLACATRPVGPGDRLITLRAFEMALVLALRPLLCDLAADPEHPVYPALLRNPGIRRALVLIATRFAEPWTLDVLAREAGMSRSAFTAAFRDLVGVSPARHLTACRMREAARLLTETSLPQSALPARVGYQSAVGFHLAFRKWYGTTPGVYRADDGAHGH</sequence>
<dbReference type="InterPro" id="IPR011051">
    <property type="entry name" value="RmlC_Cupin_sf"/>
</dbReference>
<evidence type="ECO:0000256" key="3">
    <source>
        <dbReference type="ARBA" id="ARBA00023163"/>
    </source>
</evidence>
<dbReference type="PROSITE" id="PS01124">
    <property type="entry name" value="HTH_ARAC_FAMILY_2"/>
    <property type="match status" value="1"/>
</dbReference>
<dbReference type="KEGG" id="slau:SLA_5336"/>
<dbReference type="SUPFAM" id="SSF46689">
    <property type="entry name" value="Homeodomain-like"/>
    <property type="match status" value="2"/>
</dbReference>
<keyword evidence="1" id="KW-0805">Transcription regulation</keyword>